<proteinExistence type="predicted"/>
<dbReference type="Gene3D" id="2.60.120.1130">
    <property type="match status" value="1"/>
</dbReference>
<evidence type="ECO:0000256" key="1">
    <source>
        <dbReference type="SAM" id="SignalP"/>
    </source>
</evidence>
<feature type="signal peptide" evidence="1">
    <location>
        <begin position="1"/>
        <end position="23"/>
    </location>
</feature>
<gene>
    <name evidence="3" type="ORF">ACFS5M_09335</name>
</gene>
<dbReference type="EMBL" id="JBHUOV010000002">
    <property type="protein sequence ID" value="MFD2823871.1"/>
    <property type="molecule type" value="Genomic_DNA"/>
</dbReference>
<dbReference type="RefSeq" id="WP_183488148.1">
    <property type="nucleotide sequence ID" value="NZ_JBHUOV010000002.1"/>
</dbReference>
<sequence length="653" mass="75235">MKQTLTLVFLCITLNLFSQSKFNAENFTVTANDLEINEFKKDSTANALMIYESGNSYIDKNSFNLITEYKHKLKILNREGFDKATITVYLYNSGKNKEKFKNLIAATHNLDNGEVEHIKLKANSVFEEKYNANYTLIKFTMPKVKEGSVITYSYTLESPFKYKYRGWAFQDDIPKLYSEYKASIPANYEYNIKLVGGKKLATNESKRTPKCLSGGNGAYADCFDSVYIMKDVPAFIEEDFMTTKDNYLARIEYELKIFKGFDGSTDNITKTWKTTDKELKLDKSIGRQLSKSVGSKNLIGQEIINETDVLKKAEALYNYVQDTYTWNEKYDLFGESSTKDLLKNKSGSAAEINILLHNILDENDINVKPILISTRNNGLPTTVYPVISDFNYLIVQATINNKTYLLDATDRYLSFGELPFRCLNQYGRLLDFKAGSSWTDIEANIMTSIQYQVKLKITEDEKIEGEVKLKNTGINALYKKKNYYPNPVEYVKRIQNNYESIAISEHEVTSKGKDDNEFLEQFNIEFIDAEVIADHIYLDPFVFKFFTKNPFKLQERTYPIDFGYKDAYLYSFELDLGDKYTVEDIPKDLNIRLPNNTGVGMLNTKVNGNILTLYLKISFNNALYESEYYESLKKFMSSIVDTQINSIIVLKKK</sequence>
<comment type="caution">
    <text evidence="3">The sequence shown here is derived from an EMBL/GenBank/DDBJ whole genome shotgun (WGS) entry which is preliminary data.</text>
</comment>
<accession>A0ABW5WRJ8</accession>
<organism evidence="3 4">
    <name type="scientific">Lacinutrix iliipiscaria</name>
    <dbReference type="NCBI Taxonomy" id="1230532"/>
    <lineage>
        <taxon>Bacteria</taxon>
        <taxon>Pseudomonadati</taxon>
        <taxon>Bacteroidota</taxon>
        <taxon>Flavobacteriia</taxon>
        <taxon>Flavobacteriales</taxon>
        <taxon>Flavobacteriaceae</taxon>
        <taxon>Lacinutrix</taxon>
    </lineage>
</organism>
<evidence type="ECO:0000313" key="4">
    <source>
        <dbReference type="Proteomes" id="UP001597533"/>
    </source>
</evidence>
<dbReference type="Pfam" id="PF12969">
    <property type="entry name" value="DUF3857"/>
    <property type="match status" value="1"/>
</dbReference>
<keyword evidence="1" id="KW-0732">Signal</keyword>
<protein>
    <submittedName>
        <fullName evidence="3">DUF3857 domain-containing protein</fullName>
    </submittedName>
</protein>
<feature type="domain" description="DUF3857" evidence="2">
    <location>
        <begin position="68"/>
        <end position="205"/>
    </location>
</feature>
<reference evidence="4" key="1">
    <citation type="journal article" date="2019" name="Int. J. Syst. Evol. Microbiol.">
        <title>The Global Catalogue of Microorganisms (GCM) 10K type strain sequencing project: providing services to taxonomists for standard genome sequencing and annotation.</title>
        <authorList>
            <consortium name="The Broad Institute Genomics Platform"/>
            <consortium name="The Broad Institute Genome Sequencing Center for Infectious Disease"/>
            <person name="Wu L."/>
            <person name="Ma J."/>
        </authorList>
    </citation>
    <scope>NUCLEOTIDE SEQUENCE [LARGE SCALE GENOMIC DNA]</scope>
    <source>
        <strain evidence="4">KCTC 32141</strain>
    </source>
</reference>
<dbReference type="Proteomes" id="UP001597533">
    <property type="component" value="Unassembled WGS sequence"/>
</dbReference>
<keyword evidence="4" id="KW-1185">Reference proteome</keyword>
<dbReference type="Gene3D" id="2.60.40.3140">
    <property type="match status" value="1"/>
</dbReference>
<dbReference type="Gene3D" id="3.10.620.30">
    <property type="match status" value="1"/>
</dbReference>
<evidence type="ECO:0000313" key="3">
    <source>
        <dbReference type="EMBL" id="MFD2823871.1"/>
    </source>
</evidence>
<name>A0ABW5WRJ8_9FLAO</name>
<dbReference type="InterPro" id="IPR024618">
    <property type="entry name" value="DUF3857"/>
</dbReference>
<evidence type="ECO:0000259" key="2">
    <source>
        <dbReference type="Pfam" id="PF12969"/>
    </source>
</evidence>
<feature type="chain" id="PRO_5045773127" evidence="1">
    <location>
        <begin position="24"/>
        <end position="653"/>
    </location>
</feature>